<dbReference type="InterPro" id="IPR008979">
    <property type="entry name" value="Galactose-bd-like_sf"/>
</dbReference>
<dbReference type="EMBL" id="QJJU01000042">
    <property type="protein sequence ID" value="PXW99129.1"/>
    <property type="molecule type" value="Genomic_DNA"/>
</dbReference>
<evidence type="ECO:0000313" key="7">
    <source>
        <dbReference type="EMBL" id="PXW99129.1"/>
    </source>
</evidence>
<dbReference type="InterPro" id="IPR038637">
    <property type="entry name" value="NPCBM_sf"/>
</dbReference>
<dbReference type="PRINTS" id="PR00740">
    <property type="entry name" value="GLHYDRLASE27"/>
</dbReference>
<dbReference type="Pfam" id="PF17801">
    <property type="entry name" value="Melibiase_C"/>
    <property type="match status" value="1"/>
</dbReference>
<comment type="caution">
    <text evidence="7">The sequence shown here is derived from an EMBL/GenBank/DDBJ whole genome shotgun (WGS) entry which is preliminary data.</text>
</comment>
<dbReference type="RefSeq" id="WP_220032559.1">
    <property type="nucleotide sequence ID" value="NZ_QJJU01000042.1"/>
</dbReference>
<dbReference type="CDD" id="cd14792">
    <property type="entry name" value="GH27"/>
    <property type="match status" value="1"/>
</dbReference>
<keyword evidence="8" id="KW-1185">Reference proteome</keyword>
<organism evidence="7 8">
    <name type="scientific">Mycolicibacterium moriokaense</name>
    <dbReference type="NCBI Taxonomy" id="39691"/>
    <lineage>
        <taxon>Bacteria</taxon>
        <taxon>Bacillati</taxon>
        <taxon>Actinomycetota</taxon>
        <taxon>Actinomycetes</taxon>
        <taxon>Mycobacteriales</taxon>
        <taxon>Mycobacteriaceae</taxon>
        <taxon>Mycolicibacterium</taxon>
    </lineage>
</organism>
<dbReference type="Gene3D" id="2.60.120.1060">
    <property type="entry name" value="NPCBM/NEW2 domain"/>
    <property type="match status" value="1"/>
</dbReference>
<dbReference type="InterPro" id="IPR013222">
    <property type="entry name" value="Glyco_hyd_98_carb-bd"/>
</dbReference>
<dbReference type="PANTHER" id="PTHR11452">
    <property type="entry name" value="ALPHA-GALACTOSIDASE/ALPHA-N-ACETYLGALACTOSAMINIDASE"/>
    <property type="match status" value="1"/>
</dbReference>
<dbReference type="Proteomes" id="UP000247781">
    <property type="component" value="Unassembled WGS sequence"/>
</dbReference>
<dbReference type="Gene3D" id="3.20.20.70">
    <property type="entry name" value="Aldolase class I"/>
    <property type="match status" value="1"/>
</dbReference>
<evidence type="ECO:0000256" key="2">
    <source>
        <dbReference type="ARBA" id="ARBA00022729"/>
    </source>
</evidence>
<keyword evidence="3 5" id="KW-0378">Hydrolase</keyword>
<dbReference type="InterPro" id="IPR002241">
    <property type="entry name" value="Glyco_hydro_27"/>
</dbReference>
<dbReference type="GO" id="GO:0005975">
    <property type="term" value="P:carbohydrate metabolic process"/>
    <property type="evidence" value="ECO:0007669"/>
    <property type="project" value="InterPro"/>
</dbReference>
<dbReference type="SUPFAM" id="SSF51011">
    <property type="entry name" value="Glycosyl hydrolase domain"/>
    <property type="match status" value="1"/>
</dbReference>
<evidence type="ECO:0000256" key="1">
    <source>
        <dbReference type="ARBA" id="ARBA00009743"/>
    </source>
</evidence>
<dbReference type="AlphaFoldDB" id="A0A318HD46"/>
<dbReference type="InterPro" id="IPR017853">
    <property type="entry name" value="GH"/>
</dbReference>
<name>A0A318HD46_9MYCO</name>
<feature type="domain" description="Glycosyl hydrolase family 98 putative carbohydrate-binding module" evidence="6">
    <location>
        <begin position="399"/>
        <end position="544"/>
    </location>
</feature>
<evidence type="ECO:0000313" key="8">
    <source>
        <dbReference type="Proteomes" id="UP000247781"/>
    </source>
</evidence>
<dbReference type="SMART" id="SM00776">
    <property type="entry name" value="NPCBM"/>
    <property type="match status" value="1"/>
</dbReference>
<dbReference type="PANTHER" id="PTHR11452:SF75">
    <property type="entry name" value="ALPHA-GALACTOSIDASE MEL1"/>
    <property type="match status" value="1"/>
</dbReference>
<keyword evidence="2" id="KW-0732">Signal</keyword>
<dbReference type="InterPro" id="IPR041233">
    <property type="entry name" value="Melibiase_C"/>
</dbReference>
<reference evidence="8" key="1">
    <citation type="submission" date="2018-05" db="EMBL/GenBank/DDBJ databases">
        <authorList>
            <person name="Deangelis K."/>
            <person name="Huntemann M."/>
            <person name="Clum A."/>
            <person name="Pillay M."/>
            <person name="Palaniappan K."/>
            <person name="Varghese N."/>
            <person name="Mikhailova N."/>
            <person name="Stamatis D."/>
            <person name="Reddy T."/>
            <person name="Daum C."/>
            <person name="Shapiro N."/>
            <person name="Ivanova N."/>
            <person name="Kyrpides N."/>
            <person name="Woyke T."/>
        </authorList>
    </citation>
    <scope>NUCLEOTIDE SEQUENCE [LARGE SCALE GENOMIC DNA]</scope>
    <source>
        <strain evidence="8">GAS496</strain>
    </source>
</reference>
<dbReference type="Gene3D" id="2.60.40.1180">
    <property type="entry name" value="Golgi alpha-mannosidase II"/>
    <property type="match status" value="1"/>
</dbReference>
<comment type="similarity">
    <text evidence="1 5">Belongs to the glycosyl hydrolase 27 family.</text>
</comment>
<reference evidence="7 8" key="2">
    <citation type="submission" date="2018-06" db="EMBL/GenBank/DDBJ databases">
        <title>Sequencing of bacterial isolates from soil warming experiment in Harvard Forest, Massachusetts, USA.</title>
        <authorList>
            <person name="Deangelis K.PhD."/>
        </authorList>
    </citation>
    <scope>NUCLEOTIDE SEQUENCE [LARGE SCALE GENOMIC DNA]</scope>
    <source>
        <strain evidence="7 8">GAS496</strain>
    </source>
</reference>
<dbReference type="InterPro" id="IPR013785">
    <property type="entry name" value="Aldolase_TIM"/>
</dbReference>
<evidence type="ECO:0000259" key="6">
    <source>
        <dbReference type="SMART" id="SM00776"/>
    </source>
</evidence>
<gene>
    <name evidence="7" type="ORF">C8E89_14216</name>
</gene>
<protein>
    <recommendedName>
        <fullName evidence="5">Alpha-galactosidase</fullName>
        <ecNumber evidence="5">3.2.1.22</ecNumber>
    </recommendedName>
    <alternativeName>
        <fullName evidence="5">Melibiase</fullName>
    </alternativeName>
</protein>
<dbReference type="GO" id="GO:0004557">
    <property type="term" value="F:alpha-galactosidase activity"/>
    <property type="evidence" value="ECO:0007669"/>
    <property type="project" value="UniProtKB-EC"/>
</dbReference>
<proteinExistence type="inferred from homology"/>
<evidence type="ECO:0000256" key="5">
    <source>
        <dbReference type="RuleBase" id="RU361168"/>
    </source>
</evidence>
<dbReference type="PROSITE" id="PS00512">
    <property type="entry name" value="ALPHA_GALACTOSIDASE"/>
    <property type="match status" value="1"/>
</dbReference>
<keyword evidence="4 5" id="KW-0326">Glycosidase</keyword>
<dbReference type="InterPro" id="IPR013780">
    <property type="entry name" value="Glyco_hydro_b"/>
</dbReference>
<comment type="catalytic activity">
    <reaction evidence="5">
        <text>Hydrolysis of terminal, non-reducing alpha-D-galactose residues in alpha-D-galactosides, including galactose oligosaccharides, galactomannans and galactolipids.</text>
        <dbReference type="EC" id="3.2.1.22"/>
    </reaction>
</comment>
<dbReference type="EC" id="3.2.1.22" evidence="5"/>
<dbReference type="SUPFAM" id="SSF49785">
    <property type="entry name" value="Galactose-binding domain-like"/>
    <property type="match status" value="1"/>
</dbReference>
<dbReference type="Pfam" id="PF08305">
    <property type="entry name" value="NPCBM"/>
    <property type="match status" value="1"/>
</dbReference>
<dbReference type="SUPFAM" id="SSF51445">
    <property type="entry name" value="(Trans)glycosidases"/>
    <property type="match status" value="1"/>
</dbReference>
<keyword evidence="5" id="KW-1015">Disulfide bond</keyword>
<dbReference type="InterPro" id="IPR000111">
    <property type="entry name" value="Glyco_hydro_27/36_CS"/>
</dbReference>
<dbReference type="FunFam" id="3.20.20.70:FF:000197">
    <property type="entry name" value="Alpha-galactosidase"/>
    <property type="match status" value="1"/>
</dbReference>
<evidence type="ECO:0000256" key="3">
    <source>
        <dbReference type="ARBA" id="ARBA00022801"/>
    </source>
</evidence>
<evidence type="ECO:0000256" key="4">
    <source>
        <dbReference type="ARBA" id="ARBA00023295"/>
    </source>
</evidence>
<sequence length="545" mass="58169">MIGRRAVAILVTIGAMVGGAIVWPTTSSPTASDGLAPTPPMGFNSWISTYCDESLDDAMIKGITDAIVDKGLRDAGYRYVNIDDCWALPDRNADGNLVPDPKRFPEGIKALADYVHGKGLKFGIYTSAGTKTCDPNGFPGALNYEVKDANLFASWGADFLRYDNCNSHGVDAQQRYRKMHDALNATGRPIVLSICDWGQKTPWQWANGVADLWRTGDDITDNWDSVLDNLNKNLPLAQHTGPGHWNDPDFLRVGNGGMTDTQYRSQFSLWSVMAAPLLIASDLRNASPETIATVTNADVIAVDQDPLGIGGREVSSSGGLHVIVKPLAGGDQAVALFNENDTDATIDTNLDKIGFDAGRYVVKDLWSKATHVATGGTLSASVPGYSTVLLRLSPVAQRPAGRWNLSHMVELRSSNGWGPFETDRSNGEQPTGDGRALTLRGVKFKNGLGVHSPSDIDYYLGGSCSTLTATVGIDDEVLGQGSVAFKVYADDKLVADSGLVFTATPAKSLAANISGADIVKLVVTQGGDTIEFDHGDWADPTIDCA</sequence>
<dbReference type="Pfam" id="PF16499">
    <property type="entry name" value="Melibiase_2"/>
    <property type="match status" value="1"/>
</dbReference>
<accession>A0A318HD46</accession>